<accession>A0AA86NCS2</accession>
<dbReference type="EMBL" id="CAXDID020000530">
    <property type="protein sequence ID" value="CAL6100376.1"/>
    <property type="molecule type" value="Genomic_DNA"/>
</dbReference>
<sequence>MYSTIQPLQAVVQVAKTVAAAVSPPTLPTTETKSVQATAIGFIDNIKSETLKQTVATQKQLNDFNERCEQVITNIKTLNQDSYQIIDLLILQLMAVAEYTIQGTKLGEYRQQTVFEQVQKFFNNTLTTNEKVLILQLIEQIFKGNKKQLLNIFEDMFSIANGCGLFNSCTAF</sequence>
<dbReference type="EMBL" id="CAXDID020000536">
    <property type="protein sequence ID" value="CAL6100992.1"/>
    <property type="molecule type" value="Genomic_DNA"/>
</dbReference>
<organism evidence="1">
    <name type="scientific">Hexamita inflata</name>
    <dbReference type="NCBI Taxonomy" id="28002"/>
    <lineage>
        <taxon>Eukaryota</taxon>
        <taxon>Metamonada</taxon>
        <taxon>Diplomonadida</taxon>
        <taxon>Hexamitidae</taxon>
        <taxon>Hexamitinae</taxon>
        <taxon>Hexamita</taxon>
    </lineage>
</organism>
<comment type="caution">
    <text evidence="1">The sequence shown here is derived from an EMBL/GenBank/DDBJ whole genome shotgun (WGS) entry which is preliminary data.</text>
</comment>
<name>A0AA86NCS2_9EUKA</name>
<dbReference type="EMBL" id="CATOUU010000711">
    <property type="protein sequence ID" value="CAI9943135.1"/>
    <property type="molecule type" value="Genomic_DNA"/>
</dbReference>
<evidence type="ECO:0000313" key="6">
    <source>
        <dbReference type="Proteomes" id="UP001642409"/>
    </source>
</evidence>
<protein>
    <submittedName>
        <fullName evidence="1">Uncharacterized protein</fullName>
    </submittedName>
</protein>
<evidence type="ECO:0000313" key="5">
    <source>
        <dbReference type="EMBL" id="CAL6100992.1"/>
    </source>
</evidence>
<dbReference type="EMBL" id="CAXDID020000028">
    <property type="protein sequence ID" value="CAL5992305.1"/>
    <property type="molecule type" value="Genomic_DNA"/>
</dbReference>
<proteinExistence type="predicted"/>
<evidence type="ECO:0000313" key="2">
    <source>
        <dbReference type="EMBL" id="CAI9943135.1"/>
    </source>
</evidence>
<dbReference type="Proteomes" id="UP001642409">
    <property type="component" value="Unassembled WGS sequence"/>
</dbReference>
<evidence type="ECO:0000313" key="3">
    <source>
        <dbReference type="EMBL" id="CAL5992305.1"/>
    </source>
</evidence>
<gene>
    <name evidence="3" type="ORF">HINF_LOCUS12519</name>
    <name evidence="2" type="ORF">HINF_LOCUS30780</name>
    <name evidence="1" type="ORF">HINF_LOCUS4475</name>
    <name evidence="4" type="ORF">HINF_LOCUS70526</name>
    <name evidence="5" type="ORF">HINF_LOCUS70820</name>
</gene>
<evidence type="ECO:0000313" key="1">
    <source>
        <dbReference type="EMBL" id="CAI9916830.1"/>
    </source>
</evidence>
<dbReference type="AlphaFoldDB" id="A0AA86NCS2"/>
<reference evidence="3 6" key="2">
    <citation type="submission" date="2024-07" db="EMBL/GenBank/DDBJ databases">
        <authorList>
            <person name="Akdeniz Z."/>
        </authorList>
    </citation>
    <scope>NUCLEOTIDE SEQUENCE [LARGE SCALE GENOMIC DNA]</scope>
</reference>
<keyword evidence="6" id="KW-1185">Reference proteome</keyword>
<evidence type="ECO:0000313" key="4">
    <source>
        <dbReference type="EMBL" id="CAL6100376.1"/>
    </source>
</evidence>
<dbReference type="EMBL" id="CATOUU010000112">
    <property type="protein sequence ID" value="CAI9916830.1"/>
    <property type="molecule type" value="Genomic_DNA"/>
</dbReference>
<reference evidence="1" key="1">
    <citation type="submission" date="2023-06" db="EMBL/GenBank/DDBJ databases">
        <authorList>
            <person name="Kurt Z."/>
        </authorList>
    </citation>
    <scope>NUCLEOTIDE SEQUENCE</scope>
</reference>